<comment type="caution">
    <text evidence="1">The sequence shown here is derived from an EMBL/GenBank/DDBJ whole genome shotgun (WGS) entry which is preliminary data.</text>
</comment>
<dbReference type="AlphaFoldDB" id="A0ABC9N726"/>
<protein>
    <submittedName>
        <fullName evidence="1">Uncharacterized protein</fullName>
    </submittedName>
</protein>
<sequence length="307" mass="32177">MVAFFVPPFIIGEQLRVHFGNEGGVTRMGEDFVDSPAYQGRFAVTGIVLGGVGIDTVDNHAVRLLVVEHGADVVLGQFGVELGGSGTEAPTVPCPEADEITYGMARDDAFVKQSAAVCPPIGDERGDGFHGDAVVFGLHVLAQYLGEVTFPTFGIGLQGGGGIIEQARQVLQAGSHLFFGSEERDGYVDGVARRADEGCIVIVSLGQLYIRSKGHGYGFATGMTGDDGVLFYADGDVFAPLATGEQQVFSRVGFDAQQGGRGTCEVEPLRDAPVGGMCRHIELAGVIASGIRNKNLLCIFGKAYDGG</sequence>
<dbReference type="Proteomes" id="UP000004110">
    <property type="component" value="Unassembled WGS sequence"/>
</dbReference>
<accession>A0ABC9N726</accession>
<evidence type="ECO:0000313" key="1">
    <source>
        <dbReference type="EMBL" id="EDO52301.1"/>
    </source>
</evidence>
<organism evidence="1 2">
    <name type="scientific">Bacteroides uniformis (strain ATCC 8492 / DSM 6597 / CCUG 4942 / CIP 103695 / JCM 5828 / KCTC 5204 / NCTC 13054 / VPI 0061)</name>
    <dbReference type="NCBI Taxonomy" id="411479"/>
    <lineage>
        <taxon>Bacteria</taxon>
        <taxon>Pseudomonadati</taxon>
        <taxon>Bacteroidota</taxon>
        <taxon>Bacteroidia</taxon>
        <taxon>Bacteroidales</taxon>
        <taxon>Bacteroidaceae</taxon>
        <taxon>Bacteroides</taxon>
    </lineage>
</organism>
<evidence type="ECO:0000313" key="2">
    <source>
        <dbReference type="Proteomes" id="UP000004110"/>
    </source>
</evidence>
<reference evidence="1" key="1">
    <citation type="submission" date="2007-06" db="EMBL/GenBank/DDBJ databases">
        <authorList>
            <person name="Fulton L."/>
            <person name="Clifton S."/>
            <person name="Fulton B."/>
            <person name="Xu J."/>
            <person name="Minx P."/>
            <person name="Pepin K.H."/>
            <person name="Johnson M."/>
            <person name="Thiruvilangam P."/>
            <person name="Bhonagiri V."/>
            <person name="Nash W.E."/>
            <person name="Mardis E.R."/>
            <person name="Wilson R.K."/>
        </authorList>
    </citation>
    <scope>NUCLEOTIDE SEQUENCE [LARGE SCALE GENOMIC DNA]</scope>
    <source>
        <strain evidence="1">ATCC 8492</strain>
    </source>
</reference>
<name>A0ABC9N726_BACUC</name>
<gene>
    <name evidence="1" type="ORF">BACUNI_03914</name>
</gene>
<keyword evidence="2" id="KW-1185">Reference proteome</keyword>
<proteinExistence type="predicted"/>
<reference evidence="1" key="2">
    <citation type="submission" date="2013-11" db="EMBL/GenBank/DDBJ databases">
        <title>Draft genome sequence of Bacteroides uniformis (ATCC 8492).</title>
        <authorList>
            <person name="Sudarsanam P."/>
            <person name="Ley R."/>
            <person name="Guruge J."/>
            <person name="Turnbaugh P.J."/>
            <person name="Mahowald M."/>
            <person name="Liep D."/>
            <person name="Gordon J."/>
        </authorList>
    </citation>
    <scope>NUCLEOTIDE SEQUENCE</scope>
    <source>
        <strain evidence="1">ATCC 8492</strain>
    </source>
</reference>
<dbReference type="EMBL" id="AAYH02000048">
    <property type="protein sequence ID" value="EDO52301.1"/>
    <property type="molecule type" value="Genomic_DNA"/>
</dbReference>